<evidence type="ECO:0000313" key="3">
    <source>
        <dbReference type="EMBL" id="CAB4017387.1"/>
    </source>
</evidence>
<dbReference type="InterPro" id="IPR000593">
    <property type="entry name" value="RasGAP_C"/>
</dbReference>
<dbReference type="FunFam" id="1.10.506.10:FF:000004">
    <property type="entry name" value="IQ motif containing GTPase activating protein 1"/>
    <property type="match status" value="1"/>
</dbReference>
<dbReference type="PROSITE" id="PS50018">
    <property type="entry name" value="RAS_GTPASE_ACTIV_2"/>
    <property type="match status" value="1"/>
</dbReference>
<dbReference type="GO" id="GO:1903479">
    <property type="term" value="P:mitotic actomyosin contractile ring assembly actin filament organization"/>
    <property type="evidence" value="ECO:0007669"/>
    <property type="project" value="TreeGrafter"/>
</dbReference>
<name>A0A7D9IXU9_PARCT</name>
<dbReference type="Proteomes" id="UP001152795">
    <property type="component" value="Unassembled WGS sequence"/>
</dbReference>
<dbReference type="CDD" id="cd05127">
    <property type="entry name" value="RasGAP_IQGAP_like"/>
    <property type="match status" value="1"/>
</dbReference>
<feature type="non-terminal residue" evidence="3">
    <location>
        <position position="767"/>
    </location>
</feature>
<reference evidence="3" key="1">
    <citation type="submission" date="2020-04" db="EMBL/GenBank/DDBJ databases">
        <authorList>
            <person name="Alioto T."/>
            <person name="Alioto T."/>
            <person name="Gomez Garrido J."/>
        </authorList>
    </citation>
    <scope>NUCLEOTIDE SEQUENCE</scope>
    <source>
        <strain evidence="3">A484AB</strain>
    </source>
</reference>
<sequence>LQKLKAQVVTEIRSNQQLEHDLQGMDIKIGLLVRNKITLQDVIIHNKKLSRKDQEDLQTLASSNTKGIRSLSKESQEKLEAYQNLFYLLQTNPVYLAKLIFEMPQSRSTNFMESVILTLYNYASNTREEYLLLKLFETALREEIFSKIDSIQEIVTGNPTVIKMVVGFNRGTRNQGSLRELLQPLVQTVLDDSTLNTSTNPVEIYKNWINQQESETGQATKLPYDVDPEKALEHPEVRSKVEAAISRLTAATDRFLQSITASVDKIPYGIRYLAMTLRTCMAEKFPKAGKDEILRVVGNLIYYRYMNPAIVAPDAFDIVDVTVDKGLSVEQRRNLGSISKLLQDAASNKKFGGESAHLNALNPYLEKAHQKFLKFFMAASSVEQPESKFNIDEYSDVVMLTKPVIYISIREICDTHKLLLDHRNTIAPDMNDPLQELLDDVGDQPDVKELLGNVEVAEGQTEEDALRDQAKTEISLTLSNKFEVPDDDDSDLRALFVRTKHLIVDVIRVQAGDTLTEILETPATEEQEKEHMTWVKQREQQDSKKEEKLRKSASIHGDSNLPVEGIKRKIIRNLRVLENQGLVTTKNNYQDIVNAIARDIRNQRRYRLRRKQELRKLETTLERLKTKATFYEEQMDYYNRYIETCLDNLAGKESIAQRKEKKKQVGFKTAVKYSAQKLAEKGVVLEIEGLPKNQLKNASFEIVPADSGVFEVSAKFMGIPMEKVEIVFQDLLQLQFEGVAVMKMFGKAKVNVNLLIHLLNKKFYGKT</sequence>
<feature type="region of interest" description="Disordered" evidence="2">
    <location>
        <begin position="523"/>
        <end position="556"/>
    </location>
</feature>
<dbReference type="SMART" id="SM00323">
    <property type="entry name" value="RasGAP"/>
    <property type="match status" value="1"/>
</dbReference>
<dbReference type="InterPro" id="IPR023152">
    <property type="entry name" value="RasGAP_CS"/>
</dbReference>
<dbReference type="InterPro" id="IPR001936">
    <property type="entry name" value="RasGAP_dom"/>
</dbReference>
<evidence type="ECO:0000256" key="2">
    <source>
        <dbReference type="SAM" id="MobiDB-lite"/>
    </source>
</evidence>
<dbReference type="PANTHER" id="PTHR14149">
    <property type="entry name" value="RAS GTPASE-ACTIVATING PROTEIN WITH IQ MOTIF"/>
    <property type="match status" value="1"/>
</dbReference>
<dbReference type="PANTHER" id="PTHR14149:SF14">
    <property type="entry name" value="CALPONIN-HOMOLOGY (CH) DOMAIN-CONTAINING PROTEIN"/>
    <property type="match status" value="1"/>
</dbReference>
<dbReference type="SUPFAM" id="SSF48350">
    <property type="entry name" value="GTPase activation domain, GAP"/>
    <property type="match status" value="1"/>
</dbReference>
<dbReference type="InterPro" id="IPR008936">
    <property type="entry name" value="Rho_GTPase_activation_prot"/>
</dbReference>
<protein>
    <submittedName>
        <fullName evidence="3">Ras GTPase-activating IQGAP1</fullName>
    </submittedName>
</protein>
<dbReference type="Pfam" id="PF00616">
    <property type="entry name" value="RasGAP"/>
    <property type="match status" value="1"/>
</dbReference>
<accession>A0A7D9IXU9</accession>
<proteinExistence type="predicted"/>
<evidence type="ECO:0000313" key="4">
    <source>
        <dbReference type="Proteomes" id="UP001152795"/>
    </source>
</evidence>
<organism evidence="3 4">
    <name type="scientific">Paramuricea clavata</name>
    <name type="common">Red gorgonian</name>
    <name type="synonym">Violescent sea-whip</name>
    <dbReference type="NCBI Taxonomy" id="317549"/>
    <lineage>
        <taxon>Eukaryota</taxon>
        <taxon>Metazoa</taxon>
        <taxon>Cnidaria</taxon>
        <taxon>Anthozoa</taxon>
        <taxon>Octocorallia</taxon>
        <taxon>Malacalcyonacea</taxon>
        <taxon>Plexauridae</taxon>
        <taxon>Paramuricea</taxon>
    </lineage>
</organism>
<dbReference type="Gene3D" id="1.10.506.10">
    <property type="entry name" value="GTPase Activation - p120gap, domain 1"/>
    <property type="match status" value="1"/>
</dbReference>
<feature type="compositionally biased region" description="Basic and acidic residues" evidence="2">
    <location>
        <begin position="526"/>
        <end position="550"/>
    </location>
</feature>
<keyword evidence="4" id="KW-1185">Reference proteome</keyword>
<dbReference type="GO" id="GO:0005516">
    <property type="term" value="F:calmodulin binding"/>
    <property type="evidence" value="ECO:0007669"/>
    <property type="project" value="TreeGrafter"/>
</dbReference>
<evidence type="ECO:0000256" key="1">
    <source>
        <dbReference type="SAM" id="Coils"/>
    </source>
</evidence>
<dbReference type="GO" id="GO:0005938">
    <property type="term" value="C:cell cortex"/>
    <property type="evidence" value="ECO:0007669"/>
    <property type="project" value="TreeGrafter"/>
</dbReference>
<dbReference type="GO" id="GO:0005096">
    <property type="term" value="F:GTPase activator activity"/>
    <property type="evidence" value="ECO:0007669"/>
    <property type="project" value="TreeGrafter"/>
</dbReference>
<comment type="caution">
    <text evidence="3">The sequence shown here is derived from an EMBL/GenBank/DDBJ whole genome shotgun (WGS) entry which is preliminary data.</text>
</comment>
<dbReference type="EMBL" id="CACRXK020009524">
    <property type="protein sequence ID" value="CAB4017387.1"/>
    <property type="molecule type" value="Genomic_DNA"/>
</dbReference>
<dbReference type="Pfam" id="PF03836">
    <property type="entry name" value="RasGAP_C"/>
    <property type="match status" value="1"/>
</dbReference>
<keyword evidence="1" id="KW-0175">Coiled coil</keyword>
<dbReference type="GO" id="GO:0051015">
    <property type="term" value="F:actin filament binding"/>
    <property type="evidence" value="ECO:0007669"/>
    <property type="project" value="TreeGrafter"/>
</dbReference>
<dbReference type="SUPFAM" id="SSF143885">
    <property type="entry name" value="RGC domain-like"/>
    <property type="match status" value="1"/>
</dbReference>
<dbReference type="PROSITE" id="PS00509">
    <property type="entry name" value="RAS_GTPASE_ACTIV_1"/>
    <property type="match status" value="1"/>
</dbReference>
<dbReference type="AlphaFoldDB" id="A0A7D9IXU9"/>
<gene>
    <name evidence="3" type="ORF">PACLA_8A044631</name>
</gene>
<feature type="coiled-coil region" evidence="1">
    <location>
        <begin position="607"/>
        <end position="634"/>
    </location>
</feature>